<dbReference type="Proteomes" id="UP001597083">
    <property type="component" value="Unassembled WGS sequence"/>
</dbReference>
<evidence type="ECO:0000313" key="7">
    <source>
        <dbReference type="Proteomes" id="UP001597083"/>
    </source>
</evidence>
<dbReference type="Gene3D" id="3.90.79.10">
    <property type="entry name" value="Nucleoside Triphosphate Pyrophosphohydrolase"/>
    <property type="match status" value="1"/>
</dbReference>
<evidence type="ECO:0000256" key="2">
    <source>
        <dbReference type="ARBA" id="ARBA00005582"/>
    </source>
</evidence>
<proteinExistence type="inferred from homology"/>
<dbReference type="SUPFAM" id="SSF55811">
    <property type="entry name" value="Nudix"/>
    <property type="match status" value="1"/>
</dbReference>
<evidence type="ECO:0000313" key="6">
    <source>
        <dbReference type="EMBL" id="MFD0856498.1"/>
    </source>
</evidence>
<dbReference type="InterPro" id="IPR020476">
    <property type="entry name" value="Nudix_hydrolase"/>
</dbReference>
<comment type="caution">
    <text evidence="6">The sequence shown here is derived from an EMBL/GenBank/DDBJ whole genome shotgun (WGS) entry which is preliminary data.</text>
</comment>
<evidence type="ECO:0000256" key="3">
    <source>
        <dbReference type="ARBA" id="ARBA00022801"/>
    </source>
</evidence>
<name>A0ABW3CPM2_9ACTN</name>
<comment type="cofactor">
    <cofactor evidence="1">
        <name>Mg(2+)</name>
        <dbReference type="ChEBI" id="CHEBI:18420"/>
    </cofactor>
</comment>
<evidence type="ECO:0000259" key="5">
    <source>
        <dbReference type="PROSITE" id="PS51462"/>
    </source>
</evidence>
<reference evidence="7" key="1">
    <citation type="journal article" date="2019" name="Int. J. Syst. Evol. Microbiol.">
        <title>The Global Catalogue of Microorganisms (GCM) 10K type strain sequencing project: providing services to taxonomists for standard genome sequencing and annotation.</title>
        <authorList>
            <consortium name="The Broad Institute Genomics Platform"/>
            <consortium name="The Broad Institute Genome Sequencing Center for Infectious Disease"/>
            <person name="Wu L."/>
            <person name="Ma J."/>
        </authorList>
    </citation>
    <scope>NUCLEOTIDE SEQUENCE [LARGE SCALE GENOMIC DNA]</scope>
    <source>
        <strain evidence="7">JCM 31696</strain>
    </source>
</reference>
<dbReference type="PANTHER" id="PTHR43046:SF14">
    <property type="entry name" value="MUTT_NUDIX FAMILY PROTEIN"/>
    <property type="match status" value="1"/>
</dbReference>
<evidence type="ECO:0000256" key="4">
    <source>
        <dbReference type="RuleBase" id="RU003476"/>
    </source>
</evidence>
<sequence>MVRHFTASAVILHEAQVLLLCHRKGGGWIYPGGHLEPGEDFAQAALRETAEEVGIDIELLTTPPAFTHPIVDAVPMPWAFLNVQVTDATIGRHRHIDAVYLARPRTTTLTPAPNEIADARWVPIDKLSALPTPAELPELLITAARDAERLSSRA</sequence>
<feature type="domain" description="Nudix hydrolase" evidence="5">
    <location>
        <begin position="2"/>
        <end position="144"/>
    </location>
</feature>
<dbReference type="GO" id="GO:0016787">
    <property type="term" value="F:hydrolase activity"/>
    <property type="evidence" value="ECO:0007669"/>
    <property type="project" value="UniProtKB-KW"/>
</dbReference>
<dbReference type="PROSITE" id="PS51462">
    <property type="entry name" value="NUDIX"/>
    <property type="match status" value="1"/>
</dbReference>
<comment type="similarity">
    <text evidence="2 4">Belongs to the Nudix hydrolase family.</text>
</comment>
<dbReference type="Pfam" id="PF00293">
    <property type="entry name" value="NUDIX"/>
    <property type="match status" value="1"/>
</dbReference>
<dbReference type="PROSITE" id="PS00893">
    <property type="entry name" value="NUDIX_BOX"/>
    <property type="match status" value="1"/>
</dbReference>
<protein>
    <submittedName>
        <fullName evidence="6">NUDIX hydrolase</fullName>
    </submittedName>
</protein>
<gene>
    <name evidence="6" type="ORF">ACFQ07_29940</name>
</gene>
<dbReference type="PANTHER" id="PTHR43046">
    <property type="entry name" value="GDP-MANNOSE MANNOSYL HYDROLASE"/>
    <property type="match status" value="1"/>
</dbReference>
<dbReference type="InterPro" id="IPR000086">
    <property type="entry name" value="NUDIX_hydrolase_dom"/>
</dbReference>
<evidence type="ECO:0000256" key="1">
    <source>
        <dbReference type="ARBA" id="ARBA00001946"/>
    </source>
</evidence>
<accession>A0ABW3CPM2</accession>
<keyword evidence="7" id="KW-1185">Reference proteome</keyword>
<dbReference type="PRINTS" id="PR00502">
    <property type="entry name" value="NUDIXFAMILY"/>
</dbReference>
<dbReference type="InterPro" id="IPR020084">
    <property type="entry name" value="NUDIX_hydrolase_CS"/>
</dbReference>
<organism evidence="6 7">
    <name type="scientific">Actinomadura adrarensis</name>
    <dbReference type="NCBI Taxonomy" id="1819600"/>
    <lineage>
        <taxon>Bacteria</taxon>
        <taxon>Bacillati</taxon>
        <taxon>Actinomycetota</taxon>
        <taxon>Actinomycetes</taxon>
        <taxon>Streptosporangiales</taxon>
        <taxon>Thermomonosporaceae</taxon>
        <taxon>Actinomadura</taxon>
    </lineage>
</organism>
<dbReference type="EMBL" id="JBHTIR010004146">
    <property type="protein sequence ID" value="MFD0856498.1"/>
    <property type="molecule type" value="Genomic_DNA"/>
</dbReference>
<keyword evidence="3 4" id="KW-0378">Hydrolase</keyword>
<dbReference type="CDD" id="cd03674">
    <property type="entry name" value="NUDIX_Hydrolase"/>
    <property type="match status" value="1"/>
</dbReference>
<dbReference type="InterPro" id="IPR015797">
    <property type="entry name" value="NUDIX_hydrolase-like_dom_sf"/>
</dbReference>